<dbReference type="EMBL" id="CM045762">
    <property type="protein sequence ID" value="KAI8012346.1"/>
    <property type="molecule type" value="Genomic_DNA"/>
</dbReference>
<dbReference type="Proteomes" id="UP001060215">
    <property type="component" value="Chromosome 5"/>
</dbReference>
<evidence type="ECO:0000313" key="1">
    <source>
        <dbReference type="EMBL" id="KAI8012346.1"/>
    </source>
</evidence>
<name>A0ACC0HGS0_9ERIC</name>
<comment type="caution">
    <text evidence="1">The sequence shown here is derived from an EMBL/GenBank/DDBJ whole genome shotgun (WGS) entry which is preliminary data.</text>
</comment>
<reference evidence="1 2" key="1">
    <citation type="journal article" date="2022" name="Plant J.">
        <title>Chromosome-level genome of Camellia lanceoleosa provides a valuable resource for understanding genome evolution and self-incompatibility.</title>
        <authorList>
            <person name="Gong W."/>
            <person name="Xiao S."/>
            <person name="Wang L."/>
            <person name="Liao Z."/>
            <person name="Chang Y."/>
            <person name="Mo W."/>
            <person name="Hu G."/>
            <person name="Li W."/>
            <person name="Zhao G."/>
            <person name="Zhu H."/>
            <person name="Hu X."/>
            <person name="Ji K."/>
            <person name="Xiang X."/>
            <person name="Song Q."/>
            <person name="Yuan D."/>
            <person name="Jin S."/>
            <person name="Zhang L."/>
        </authorList>
    </citation>
    <scope>NUCLEOTIDE SEQUENCE [LARGE SCALE GENOMIC DNA]</scope>
    <source>
        <strain evidence="1">SQ_2022a</strain>
    </source>
</reference>
<sequence>MMKQSIISKKKKNKQSIPEQVPIQIILEILSRLPIKSLFRCQLVCKEWFSSISDPHFAKLHLSRSPISLLIKPIFRESRKLRLFDLQILHKTHPREAHLKLTTEINIPYAGQEIVNSCNGLLCLCYKSVICVCNPILGEYITLPYATYDGHYCVLTVTAFGFILRTNQYKVIRFFIERVVESINPITELKTYRDDPKAMIYTIGDGLWRNLGSVPYYLKNRSFNSFVNGALHWLNFTCDSPDFIRCFDFDSEEFWVVLEPPEFGLRKEFSDHIRVGVLRGSLSIYDFSSPLRMDIWLMKDYGIKESWSKELVIENGIGRRGNLDCYEPIMILKSGEILMLVNKDALKMYNPKLGKFKKLNTYGIKSEFNATAHVPSFVSLRDVTKREKFSFVC</sequence>
<proteinExistence type="predicted"/>
<evidence type="ECO:0000313" key="2">
    <source>
        <dbReference type="Proteomes" id="UP001060215"/>
    </source>
</evidence>
<gene>
    <name evidence="1" type="ORF">LOK49_LG06G01226</name>
</gene>
<organism evidence="1 2">
    <name type="scientific">Camellia lanceoleosa</name>
    <dbReference type="NCBI Taxonomy" id="1840588"/>
    <lineage>
        <taxon>Eukaryota</taxon>
        <taxon>Viridiplantae</taxon>
        <taxon>Streptophyta</taxon>
        <taxon>Embryophyta</taxon>
        <taxon>Tracheophyta</taxon>
        <taxon>Spermatophyta</taxon>
        <taxon>Magnoliopsida</taxon>
        <taxon>eudicotyledons</taxon>
        <taxon>Gunneridae</taxon>
        <taxon>Pentapetalae</taxon>
        <taxon>asterids</taxon>
        <taxon>Ericales</taxon>
        <taxon>Theaceae</taxon>
        <taxon>Camellia</taxon>
    </lineage>
</organism>
<keyword evidence="2" id="KW-1185">Reference proteome</keyword>
<protein>
    <submittedName>
        <fullName evidence="1">F-box protein</fullName>
    </submittedName>
</protein>
<accession>A0ACC0HGS0</accession>